<keyword evidence="3" id="KW-1185">Reference proteome</keyword>
<dbReference type="Proteomes" id="UP001066276">
    <property type="component" value="Chromosome 3_1"/>
</dbReference>
<feature type="chain" id="PRO_5044000939" evidence="1">
    <location>
        <begin position="20"/>
        <end position="63"/>
    </location>
</feature>
<feature type="non-terminal residue" evidence="2">
    <location>
        <position position="63"/>
    </location>
</feature>
<comment type="caution">
    <text evidence="2">The sequence shown here is derived from an EMBL/GenBank/DDBJ whole genome shotgun (WGS) entry which is preliminary data.</text>
</comment>
<gene>
    <name evidence="2" type="ORF">NDU88_002888</name>
</gene>
<keyword evidence="1" id="KW-0732">Signal</keyword>
<feature type="non-terminal residue" evidence="2">
    <location>
        <position position="1"/>
    </location>
</feature>
<proteinExistence type="predicted"/>
<evidence type="ECO:0000313" key="2">
    <source>
        <dbReference type="EMBL" id="KAJ1186104.1"/>
    </source>
</evidence>
<protein>
    <submittedName>
        <fullName evidence="2">Uncharacterized protein</fullName>
    </submittedName>
</protein>
<dbReference type="AlphaFoldDB" id="A0AAV7UCI1"/>
<dbReference type="EMBL" id="JANPWB010000005">
    <property type="protein sequence ID" value="KAJ1186104.1"/>
    <property type="molecule type" value="Genomic_DNA"/>
</dbReference>
<evidence type="ECO:0000313" key="3">
    <source>
        <dbReference type="Proteomes" id="UP001066276"/>
    </source>
</evidence>
<name>A0AAV7UCI1_PLEWA</name>
<feature type="signal peptide" evidence="1">
    <location>
        <begin position="1"/>
        <end position="19"/>
    </location>
</feature>
<reference evidence="2" key="1">
    <citation type="journal article" date="2022" name="bioRxiv">
        <title>Sequencing and chromosome-scale assembly of the giantPleurodeles waltlgenome.</title>
        <authorList>
            <person name="Brown T."/>
            <person name="Elewa A."/>
            <person name="Iarovenko S."/>
            <person name="Subramanian E."/>
            <person name="Araus A.J."/>
            <person name="Petzold A."/>
            <person name="Susuki M."/>
            <person name="Suzuki K.-i.T."/>
            <person name="Hayashi T."/>
            <person name="Toyoda A."/>
            <person name="Oliveira C."/>
            <person name="Osipova E."/>
            <person name="Leigh N.D."/>
            <person name="Simon A."/>
            <person name="Yun M.H."/>
        </authorList>
    </citation>
    <scope>NUCLEOTIDE SEQUENCE</scope>
    <source>
        <strain evidence="2">20211129_DDA</strain>
        <tissue evidence="2">Liver</tissue>
    </source>
</reference>
<organism evidence="2 3">
    <name type="scientific">Pleurodeles waltl</name>
    <name type="common">Iberian ribbed newt</name>
    <dbReference type="NCBI Taxonomy" id="8319"/>
    <lineage>
        <taxon>Eukaryota</taxon>
        <taxon>Metazoa</taxon>
        <taxon>Chordata</taxon>
        <taxon>Craniata</taxon>
        <taxon>Vertebrata</taxon>
        <taxon>Euteleostomi</taxon>
        <taxon>Amphibia</taxon>
        <taxon>Batrachia</taxon>
        <taxon>Caudata</taxon>
        <taxon>Salamandroidea</taxon>
        <taxon>Salamandridae</taxon>
        <taxon>Pleurodelinae</taxon>
        <taxon>Pleurodeles</taxon>
    </lineage>
</organism>
<sequence>FLVQFVLILLVNSPGPVPGHSPPQFHREISPQPPVSGVHVCSLDQRSSALFMLTQFQTPHALS</sequence>
<evidence type="ECO:0000256" key="1">
    <source>
        <dbReference type="SAM" id="SignalP"/>
    </source>
</evidence>
<accession>A0AAV7UCI1</accession>